<evidence type="ECO:0000256" key="10">
    <source>
        <dbReference type="ARBA" id="ARBA00049432"/>
    </source>
</evidence>
<evidence type="ECO:0000256" key="5">
    <source>
        <dbReference type="ARBA" id="ARBA00022824"/>
    </source>
</evidence>
<reference evidence="12 13" key="1">
    <citation type="submission" date="2019-08" db="EMBL/GenBank/DDBJ databases">
        <title>Amphibian skin-associated Pigmentiphaga: genome sequence and occurrence across geography and hosts.</title>
        <authorList>
            <person name="Bletz M.C."/>
            <person name="Bunk B."/>
            <person name="Sproeer C."/>
            <person name="Biwer P."/>
            <person name="Reiter S."/>
            <person name="Rabemananjara F.C.E."/>
            <person name="Schulz S."/>
            <person name="Overmann J."/>
            <person name="Vences M."/>
        </authorList>
    </citation>
    <scope>NUCLEOTIDE SEQUENCE [LARGE SCALE GENOMIC DNA]</scope>
    <source>
        <strain evidence="12 13">Mada1488</strain>
    </source>
</reference>
<accession>A0A5C0B685</accession>
<dbReference type="AlphaFoldDB" id="A0A5C0B685"/>
<keyword evidence="4" id="KW-0732">Signal</keyword>
<dbReference type="EC" id="2.4.1.255" evidence="1"/>
<dbReference type="PANTHER" id="PTHR20961:SF148">
    <property type="entry name" value="EGF DOMAIN-SPECIFIC O-LINKED N-ACETYLGLUCOSAMINE TRANSFERASE"/>
    <property type="match status" value="1"/>
</dbReference>
<evidence type="ECO:0000256" key="8">
    <source>
        <dbReference type="ARBA" id="ARBA00042574"/>
    </source>
</evidence>
<keyword evidence="2" id="KW-0328">Glycosyltransferase</keyword>
<dbReference type="InterPro" id="IPR049625">
    <property type="entry name" value="Glyco_transf_61_cat"/>
</dbReference>
<evidence type="ECO:0000256" key="7">
    <source>
        <dbReference type="ARBA" id="ARBA00040944"/>
    </source>
</evidence>
<keyword evidence="3 12" id="KW-0808">Transferase</keyword>
<dbReference type="KEGG" id="pacr:FXN63_23050"/>
<dbReference type="InterPro" id="IPR007657">
    <property type="entry name" value="Glycosyltransferase_61"/>
</dbReference>
<dbReference type="EMBL" id="CP043046">
    <property type="protein sequence ID" value="QEI08391.1"/>
    <property type="molecule type" value="Genomic_DNA"/>
</dbReference>
<keyword evidence="13" id="KW-1185">Reference proteome</keyword>
<comment type="catalytic activity">
    <reaction evidence="10">
        <text>L-threonyl-[protein] + UDP-N-acetyl-alpha-D-glucosamine = 3-O-(N-acetyl-beta-D-glucosaminyl)-L-threonyl-[protein] + UDP + H(+)</text>
        <dbReference type="Rhea" id="RHEA:48908"/>
        <dbReference type="Rhea" id="RHEA-COMP:11060"/>
        <dbReference type="Rhea" id="RHEA-COMP:12252"/>
        <dbReference type="ChEBI" id="CHEBI:15378"/>
        <dbReference type="ChEBI" id="CHEBI:30013"/>
        <dbReference type="ChEBI" id="CHEBI:57705"/>
        <dbReference type="ChEBI" id="CHEBI:58223"/>
        <dbReference type="ChEBI" id="CHEBI:90840"/>
        <dbReference type="EC" id="2.4.1.255"/>
    </reaction>
</comment>
<dbReference type="Proteomes" id="UP000325161">
    <property type="component" value="Chromosome"/>
</dbReference>
<evidence type="ECO:0000259" key="11">
    <source>
        <dbReference type="Pfam" id="PF04577"/>
    </source>
</evidence>
<comment type="catalytic activity">
    <reaction evidence="9">
        <text>L-seryl-[protein] + UDP-N-acetyl-alpha-D-glucosamine = 3-O-(N-acetyl-beta-D-glucosaminyl)-L-seryl-[protein] + UDP + H(+)</text>
        <dbReference type="Rhea" id="RHEA:48904"/>
        <dbReference type="Rhea" id="RHEA-COMP:9863"/>
        <dbReference type="Rhea" id="RHEA-COMP:12251"/>
        <dbReference type="ChEBI" id="CHEBI:15378"/>
        <dbReference type="ChEBI" id="CHEBI:29999"/>
        <dbReference type="ChEBI" id="CHEBI:57705"/>
        <dbReference type="ChEBI" id="CHEBI:58223"/>
        <dbReference type="ChEBI" id="CHEBI:90838"/>
        <dbReference type="EC" id="2.4.1.255"/>
    </reaction>
</comment>
<sequence>MRSAPTGKIVKLKTSSALDAATETYTIREKLVVPAHDYLQADFGDTARKIEHIELGPILCSTFYDAFLTKTGLVISNDGLVISETLEGSLDVNYVPENILDVLEQNHEIPHLKGEFISASIYGTFNYSVFLHEVLPKLYLGAFAGACPTKKITMHFSEHMSKAQKAQHLKICSTFLPNEALFEPPQPIQKVDKISVFSVGQGSGRRVSQTMIPMTAELSLRFRELTQKPIDKIYISREVGVARYLINREEVHNFFRLNGFEIIEAGRLTIEQQISIFSNARVIVAEHGAALANLWFCQQGCLVVEITPTPISNRHIYKMVSSMKKLKYFGAQVEVPEDWVWNSDALYIPIELLQSVLDSARAAYPSVSI</sequence>
<evidence type="ECO:0000256" key="6">
    <source>
        <dbReference type="ARBA" id="ARBA00023180"/>
    </source>
</evidence>
<name>A0A5C0B685_9BURK</name>
<dbReference type="OrthoDB" id="9115425at2"/>
<evidence type="ECO:0000256" key="1">
    <source>
        <dbReference type="ARBA" id="ARBA00011970"/>
    </source>
</evidence>
<evidence type="ECO:0000313" key="13">
    <source>
        <dbReference type="Proteomes" id="UP000325161"/>
    </source>
</evidence>
<organism evidence="12 13">
    <name type="scientific">Pigmentiphaga aceris</name>
    <dbReference type="NCBI Taxonomy" id="1940612"/>
    <lineage>
        <taxon>Bacteria</taxon>
        <taxon>Pseudomonadati</taxon>
        <taxon>Pseudomonadota</taxon>
        <taxon>Betaproteobacteria</taxon>
        <taxon>Burkholderiales</taxon>
        <taxon>Alcaligenaceae</taxon>
        <taxon>Pigmentiphaga</taxon>
    </lineage>
</organism>
<feature type="domain" description="Glycosyltransferase 61 catalytic" evidence="11">
    <location>
        <begin position="130"/>
        <end position="304"/>
    </location>
</feature>
<gene>
    <name evidence="12" type="ORF">FXN63_23050</name>
</gene>
<dbReference type="GO" id="GO:0097363">
    <property type="term" value="F:protein O-acetylglucosaminyltransferase activity"/>
    <property type="evidence" value="ECO:0007669"/>
    <property type="project" value="UniProtKB-EC"/>
</dbReference>
<keyword evidence="5" id="KW-0256">Endoplasmic reticulum</keyword>
<evidence type="ECO:0000256" key="4">
    <source>
        <dbReference type="ARBA" id="ARBA00022729"/>
    </source>
</evidence>
<evidence type="ECO:0000256" key="2">
    <source>
        <dbReference type="ARBA" id="ARBA00022676"/>
    </source>
</evidence>
<dbReference type="Pfam" id="PF04577">
    <property type="entry name" value="Glyco_transf_61"/>
    <property type="match status" value="1"/>
</dbReference>
<proteinExistence type="predicted"/>
<evidence type="ECO:0000256" key="3">
    <source>
        <dbReference type="ARBA" id="ARBA00022679"/>
    </source>
</evidence>
<dbReference type="PANTHER" id="PTHR20961">
    <property type="entry name" value="GLYCOSYLTRANSFERASE"/>
    <property type="match status" value="1"/>
</dbReference>
<evidence type="ECO:0000256" key="9">
    <source>
        <dbReference type="ARBA" id="ARBA00048317"/>
    </source>
</evidence>
<keyword evidence="6" id="KW-0325">Glycoprotein</keyword>
<evidence type="ECO:0000313" key="12">
    <source>
        <dbReference type="EMBL" id="QEI08391.1"/>
    </source>
</evidence>
<protein>
    <recommendedName>
        <fullName evidence="7">EGF domain-specific O-linked N-acetylglucosamine transferase</fullName>
        <ecNumber evidence="1">2.4.1.255</ecNumber>
    </recommendedName>
    <alternativeName>
        <fullName evidence="8">Extracellular O-linked N-acetylglucosamine transferase</fullName>
    </alternativeName>
</protein>